<dbReference type="InterPro" id="IPR027417">
    <property type="entry name" value="P-loop_NTPase"/>
</dbReference>
<dbReference type="EMBL" id="LAZR01034008">
    <property type="protein sequence ID" value="KKL46496.1"/>
    <property type="molecule type" value="Genomic_DNA"/>
</dbReference>
<accession>A0A0F9CYD3</accession>
<dbReference type="Gene3D" id="3.40.50.300">
    <property type="entry name" value="P-loop containing nucleotide triphosphate hydrolases"/>
    <property type="match status" value="1"/>
</dbReference>
<feature type="non-terminal residue" evidence="1">
    <location>
        <position position="1"/>
    </location>
</feature>
<evidence type="ECO:0000313" key="1">
    <source>
        <dbReference type="EMBL" id="KKL46496.1"/>
    </source>
</evidence>
<dbReference type="AlphaFoldDB" id="A0A0F9CYD3"/>
<comment type="caution">
    <text evidence="1">The sequence shown here is derived from an EMBL/GenBank/DDBJ whole genome shotgun (WGS) entry which is preliminary data.</text>
</comment>
<gene>
    <name evidence="1" type="ORF">LCGC14_2344970</name>
</gene>
<proteinExistence type="predicted"/>
<name>A0A0F9CYD3_9ZZZZ</name>
<organism evidence="1">
    <name type="scientific">marine sediment metagenome</name>
    <dbReference type="NCBI Taxonomy" id="412755"/>
    <lineage>
        <taxon>unclassified sequences</taxon>
        <taxon>metagenomes</taxon>
        <taxon>ecological metagenomes</taxon>
    </lineage>
</organism>
<protein>
    <submittedName>
        <fullName evidence="1">Uncharacterized protein</fullName>
    </submittedName>
</protein>
<sequence>IKTFCMNTLGLSYEACYGSDEEKNQPTQYQWEDASAYLRWKLGSREIEYTGGSVLKCEYQDEANLTAAYFNPSHQPLGHKSGSMSGRDIMQIFGTDLIRYTFGNVWAAATIRLIKRTGKPLNLITDNRFPNEIETVLKEDYSYIVRLTRSPHGHKDMHPSEASLDDYDWNHERCFILDNAKMTIDEQNEALVPILKKIFL</sequence>
<reference evidence="1" key="1">
    <citation type="journal article" date="2015" name="Nature">
        <title>Complex archaea that bridge the gap between prokaryotes and eukaryotes.</title>
        <authorList>
            <person name="Spang A."/>
            <person name="Saw J.H."/>
            <person name="Jorgensen S.L."/>
            <person name="Zaremba-Niedzwiedzka K."/>
            <person name="Martijn J."/>
            <person name="Lind A.E."/>
            <person name="van Eijk R."/>
            <person name="Schleper C."/>
            <person name="Guy L."/>
            <person name="Ettema T.J."/>
        </authorList>
    </citation>
    <scope>NUCLEOTIDE SEQUENCE</scope>
</reference>